<proteinExistence type="predicted"/>
<dbReference type="EMBL" id="WMLB01000037">
    <property type="protein sequence ID" value="MTH69843.1"/>
    <property type="molecule type" value="Genomic_DNA"/>
</dbReference>
<reference evidence="2 3" key="1">
    <citation type="submission" date="2019-11" db="EMBL/GenBank/DDBJ databases">
        <title>Agromyces kandeliae sp. nov., isolated from mangrove soil.</title>
        <authorList>
            <person name="Wang R."/>
        </authorList>
    </citation>
    <scope>NUCLEOTIDE SEQUENCE [LARGE SCALE GENOMIC DNA]</scope>
    <source>
        <strain evidence="2 3">JCM 11433</strain>
    </source>
</reference>
<dbReference type="CDD" id="cd00093">
    <property type="entry name" value="HTH_XRE"/>
    <property type="match status" value="1"/>
</dbReference>
<evidence type="ECO:0000313" key="2">
    <source>
        <dbReference type="EMBL" id="MTH69843.1"/>
    </source>
</evidence>
<dbReference type="InterPro" id="IPR001387">
    <property type="entry name" value="Cro/C1-type_HTH"/>
</dbReference>
<dbReference type="Pfam" id="PF01381">
    <property type="entry name" value="HTH_3"/>
    <property type="match status" value="1"/>
</dbReference>
<name>A0A6I3MHQ3_9MICO</name>
<evidence type="ECO:0000313" key="3">
    <source>
        <dbReference type="Proteomes" id="UP000433071"/>
    </source>
</evidence>
<sequence>MSDLIRTTREELGLTGAELAERLGVTAGAISQMERSERDGRIRLDTLERALGALDRRLDLGTTPTTAYADYAPAAVTDQVNDALDERDGSYALRLITHAASVLRDDVEQLSDAELERRPSQIKDSRWEQLFRAVYGDAIPEPRRPDWAKPERLNRRWYVSRFAPLREKAKTSTPQRLRDLNIFIDENSLSTR</sequence>
<accession>A0A6I3MHQ3</accession>
<dbReference type="SUPFAM" id="SSF47413">
    <property type="entry name" value="lambda repressor-like DNA-binding domains"/>
    <property type="match status" value="1"/>
</dbReference>
<feature type="domain" description="HTH cro/C1-type" evidence="1">
    <location>
        <begin position="5"/>
        <end position="61"/>
    </location>
</feature>
<dbReference type="PROSITE" id="PS50943">
    <property type="entry name" value="HTH_CROC1"/>
    <property type="match status" value="1"/>
</dbReference>
<evidence type="ECO:0000259" key="1">
    <source>
        <dbReference type="PROSITE" id="PS50943"/>
    </source>
</evidence>
<dbReference type="InterPro" id="IPR010982">
    <property type="entry name" value="Lambda_DNA-bd_dom_sf"/>
</dbReference>
<dbReference type="OrthoDB" id="5115082at2"/>
<protein>
    <submittedName>
        <fullName evidence="2">Helix-turn-helix domain-containing protein</fullName>
    </submittedName>
</protein>
<dbReference type="RefSeq" id="WP_155052874.1">
    <property type="nucleotide sequence ID" value="NZ_BAAAIB010000002.1"/>
</dbReference>
<dbReference type="SMART" id="SM00530">
    <property type="entry name" value="HTH_XRE"/>
    <property type="match status" value="1"/>
</dbReference>
<comment type="caution">
    <text evidence="2">The sequence shown here is derived from an EMBL/GenBank/DDBJ whole genome shotgun (WGS) entry which is preliminary data.</text>
</comment>
<keyword evidence="3" id="KW-1185">Reference proteome</keyword>
<organism evidence="2 3">
    <name type="scientific">Agromyces bracchium</name>
    <dbReference type="NCBI Taxonomy" id="88376"/>
    <lineage>
        <taxon>Bacteria</taxon>
        <taxon>Bacillati</taxon>
        <taxon>Actinomycetota</taxon>
        <taxon>Actinomycetes</taxon>
        <taxon>Micrococcales</taxon>
        <taxon>Microbacteriaceae</taxon>
        <taxon>Agromyces</taxon>
    </lineage>
</organism>
<dbReference type="Gene3D" id="1.10.260.40">
    <property type="entry name" value="lambda repressor-like DNA-binding domains"/>
    <property type="match status" value="1"/>
</dbReference>
<gene>
    <name evidence="2" type="ORF">GJ743_15840</name>
</gene>
<dbReference type="AlphaFoldDB" id="A0A6I3MHQ3"/>
<dbReference type="GO" id="GO:0003677">
    <property type="term" value="F:DNA binding"/>
    <property type="evidence" value="ECO:0007669"/>
    <property type="project" value="InterPro"/>
</dbReference>
<dbReference type="Proteomes" id="UP000433071">
    <property type="component" value="Unassembled WGS sequence"/>
</dbReference>